<protein>
    <submittedName>
        <fullName evidence="1">Uncharacterized protein</fullName>
    </submittedName>
</protein>
<dbReference type="KEGG" id="ahe:Arch_1068"/>
<reference evidence="1 2" key="1">
    <citation type="journal article" date="2010" name="Stand. Genomic Sci.">
        <title>Complete genome sequence of Arcanobacterium haemolyticum type strain (11018).</title>
        <authorList>
            <person name="Yasawong M."/>
            <person name="Teshima H."/>
            <person name="Lapidus A."/>
            <person name="Nolan M."/>
            <person name="Lucas S."/>
            <person name="Glavina Del Rio T."/>
            <person name="Tice H."/>
            <person name="Cheng J."/>
            <person name="Bruce D."/>
            <person name="Detter C."/>
            <person name="Tapia R."/>
            <person name="Han C."/>
            <person name="Goodwin L."/>
            <person name="Pitluck S."/>
            <person name="Liolios K."/>
            <person name="Ivanova N."/>
            <person name="Mavromatis K."/>
            <person name="Mikhailova N."/>
            <person name="Pati A."/>
            <person name="Chen A."/>
            <person name="Palaniappan K."/>
            <person name="Land M."/>
            <person name="Hauser L."/>
            <person name="Chang Y."/>
            <person name="Jeffries C."/>
            <person name="Rohde M."/>
            <person name="Sikorski J."/>
            <person name="Pukall R."/>
            <person name="Goker M."/>
            <person name="Woyke T."/>
            <person name="Bristow J."/>
            <person name="Eisen J."/>
            <person name="Markowitz V."/>
            <person name="Hugenholtz P."/>
            <person name="Kyrpides N."/>
            <person name="Klenk H."/>
        </authorList>
    </citation>
    <scope>NUCLEOTIDE SEQUENCE [LARGE SCALE GENOMIC DNA]</scope>
    <source>
        <strain evidence="2">ATCC 9345 / DSM 20595 / CCUG 17215 / LMG 16163 / NBRC 15585 / NCTC 8452 / 11018</strain>
    </source>
</reference>
<dbReference type="HOGENOM" id="CLU_887531_0_0_11"/>
<evidence type="ECO:0000313" key="1">
    <source>
        <dbReference type="EMBL" id="ADH92782.1"/>
    </source>
</evidence>
<dbReference type="GO" id="GO:0016705">
    <property type="term" value="F:oxidoreductase activity, acting on paired donors, with incorporation or reduction of molecular oxygen"/>
    <property type="evidence" value="ECO:0007669"/>
    <property type="project" value="InterPro"/>
</dbReference>
<sequence>MTINVNVSREAVVQTSVAGVEGIYSEHMTAAWLGVDLSMLGVQQFTECAAFDSEPFHYGKMMAAARAATGGGLDFVALSADFCASTAHPNSALDAVNVGAQLRGISGSGVVMEVKAQLIPEALDSVAVDAAGWASLAITIEQDGFPGSVIPALKAVKAAGVGLVLNVVSDVLPAEVLNVVAHYADMVRLRVSDPHIARGLRFGIRSAARDVGRNVPVVVDMGVVISETSSAAYERALLVSAISGCEVFDRIPRVIGTVYDVADMIERWVGLGAVDGVVILPASLPTDLAALLRGVVPILSGRSGGKVKRQSLI</sequence>
<name>D7BPD3_ARCHD</name>
<gene>
    <name evidence="1" type="ordered locus">Arch_1068</name>
</gene>
<keyword evidence="2" id="KW-1185">Reference proteome</keyword>
<evidence type="ECO:0000313" key="2">
    <source>
        <dbReference type="Proteomes" id="UP000000376"/>
    </source>
</evidence>
<organism evidence="1 2">
    <name type="scientific">Arcanobacterium haemolyticum (strain ATCC 9345 / DSM 20595 / CCM 5947 / CCUG 17215 / LMG 16163 / NBRC 15585 / NCTC 8452 / 11018)</name>
    <dbReference type="NCBI Taxonomy" id="644284"/>
    <lineage>
        <taxon>Bacteria</taxon>
        <taxon>Bacillati</taxon>
        <taxon>Actinomycetota</taxon>
        <taxon>Actinomycetes</taxon>
        <taxon>Actinomycetales</taxon>
        <taxon>Actinomycetaceae</taxon>
        <taxon>Arcanobacterium</taxon>
    </lineage>
</organism>
<dbReference type="Proteomes" id="UP000000376">
    <property type="component" value="Chromosome"/>
</dbReference>
<proteinExistence type="predicted"/>
<dbReference type="eggNOG" id="COG2141">
    <property type="taxonomic scope" value="Bacteria"/>
</dbReference>
<dbReference type="InterPro" id="IPR036661">
    <property type="entry name" value="Luciferase-like_sf"/>
</dbReference>
<dbReference type="STRING" id="644284.Arch_1068"/>
<dbReference type="RefSeq" id="WP_013170276.1">
    <property type="nucleotide sequence ID" value="NC_014218.1"/>
</dbReference>
<dbReference type="SUPFAM" id="SSF51679">
    <property type="entry name" value="Bacterial luciferase-like"/>
    <property type="match status" value="1"/>
</dbReference>
<dbReference type="AlphaFoldDB" id="D7BPD3"/>
<accession>D7BPD3</accession>
<dbReference type="OrthoDB" id="3265338at2"/>
<dbReference type="Gene3D" id="3.20.20.30">
    <property type="entry name" value="Luciferase-like domain"/>
    <property type="match status" value="1"/>
</dbReference>
<dbReference type="EMBL" id="CP002045">
    <property type="protein sequence ID" value="ADH92782.1"/>
    <property type="molecule type" value="Genomic_DNA"/>
</dbReference>